<dbReference type="Proteomes" id="UP000075920">
    <property type="component" value="Unassembled WGS sequence"/>
</dbReference>
<organism evidence="2 3">
    <name type="scientific">Anopheles minimus</name>
    <dbReference type="NCBI Taxonomy" id="112268"/>
    <lineage>
        <taxon>Eukaryota</taxon>
        <taxon>Metazoa</taxon>
        <taxon>Ecdysozoa</taxon>
        <taxon>Arthropoda</taxon>
        <taxon>Hexapoda</taxon>
        <taxon>Insecta</taxon>
        <taxon>Pterygota</taxon>
        <taxon>Neoptera</taxon>
        <taxon>Endopterygota</taxon>
        <taxon>Diptera</taxon>
        <taxon>Nematocera</taxon>
        <taxon>Culicoidea</taxon>
        <taxon>Culicidae</taxon>
        <taxon>Anophelinae</taxon>
        <taxon>Anopheles</taxon>
    </lineage>
</organism>
<dbReference type="VEuPathDB" id="VectorBase:AMIN002859"/>
<accession>A0A182VXR0</accession>
<evidence type="ECO:0000313" key="2">
    <source>
        <dbReference type="EnsemblMetazoa" id="AMIN002859-PA"/>
    </source>
</evidence>
<feature type="compositionally biased region" description="Low complexity" evidence="1">
    <location>
        <begin position="99"/>
        <end position="110"/>
    </location>
</feature>
<evidence type="ECO:0000256" key="1">
    <source>
        <dbReference type="SAM" id="MobiDB-lite"/>
    </source>
</evidence>
<dbReference type="EnsemblMetazoa" id="AMIN002859-RA">
    <property type="protein sequence ID" value="AMIN002859-PA"/>
    <property type="gene ID" value="AMIN002859"/>
</dbReference>
<proteinExistence type="predicted"/>
<name>A0A182VXR0_9DIPT</name>
<feature type="region of interest" description="Disordered" evidence="1">
    <location>
        <begin position="92"/>
        <end position="117"/>
    </location>
</feature>
<keyword evidence="3" id="KW-1185">Reference proteome</keyword>
<reference evidence="3" key="1">
    <citation type="submission" date="2013-03" db="EMBL/GenBank/DDBJ databases">
        <title>The Genome Sequence of Anopheles minimus MINIMUS1.</title>
        <authorList>
            <consortium name="The Broad Institute Genomics Platform"/>
            <person name="Neafsey D.E."/>
            <person name="Walton C."/>
            <person name="Walker B."/>
            <person name="Young S.K."/>
            <person name="Zeng Q."/>
            <person name="Gargeya S."/>
            <person name="Fitzgerald M."/>
            <person name="Haas B."/>
            <person name="Abouelleil A."/>
            <person name="Allen A.W."/>
            <person name="Alvarado L."/>
            <person name="Arachchi H.M."/>
            <person name="Berlin A.M."/>
            <person name="Chapman S.B."/>
            <person name="Gainer-Dewar J."/>
            <person name="Goldberg J."/>
            <person name="Griggs A."/>
            <person name="Gujja S."/>
            <person name="Hansen M."/>
            <person name="Howarth C."/>
            <person name="Imamovic A."/>
            <person name="Ireland A."/>
            <person name="Larimer J."/>
            <person name="McCowan C."/>
            <person name="Murphy C."/>
            <person name="Pearson M."/>
            <person name="Poon T.W."/>
            <person name="Priest M."/>
            <person name="Roberts A."/>
            <person name="Saif S."/>
            <person name="Shea T."/>
            <person name="Sisk P."/>
            <person name="Sykes S."/>
            <person name="Wortman J."/>
            <person name="Nusbaum C."/>
            <person name="Birren B."/>
        </authorList>
    </citation>
    <scope>NUCLEOTIDE SEQUENCE [LARGE SCALE GENOMIC DNA]</scope>
    <source>
        <strain evidence="3">MINIMUS1</strain>
    </source>
</reference>
<reference evidence="2" key="2">
    <citation type="submission" date="2020-05" db="UniProtKB">
        <authorList>
            <consortium name="EnsemblMetazoa"/>
        </authorList>
    </citation>
    <scope>IDENTIFICATION</scope>
    <source>
        <strain evidence="2">MINIMUS1</strain>
    </source>
</reference>
<evidence type="ECO:0000313" key="3">
    <source>
        <dbReference type="Proteomes" id="UP000075920"/>
    </source>
</evidence>
<dbReference type="AlphaFoldDB" id="A0A182VXR0"/>
<sequence length="117" mass="12915">MPSDYSLPATMSSPGGVARCVKPILPAPSMIMTSVRNHMQFDCQPFLQSIDAVPRTQFPLINGQFEFLHGPARFISHCIVLTAHHPTIALRPKVEGNERNNNARGNSNRAPKPMPKI</sequence>
<protein>
    <submittedName>
        <fullName evidence="2">Uncharacterized protein</fullName>
    </submittedName>
</protein>